<dbReference type="PROSITE" id="PS50937">
    <property type="entry name" value="HTH_MERR_2"/>
    <property type="match status" value="1"/>
</dbReference>
<comment type="caution">
    <text evidence="6">The sequence shown here is derived from an EMBL/GenBank/DDBJ whole genome shotgun (WGS) entry which is preliminary data.</text>
</comment>
<dbReference type="SUPFAM" id="SSF46955">
    <property type="entry name" value="Putative DNA-binding domain"/>
    <property type="match status" value="1"/>
</dbReference>
<dbReference type="EMBL" id="JXXZ01000006">
    <property type="protein sequence ID" value="KJZ00273.1"/>
    <property type="molecule type" value="Genomic_DNA"/>
</dbReference>
<dbReference type="Proteomes" id="UP000033664">
    <property type="component" value="Unassembled WGS sequence"/>
</dbReference>
<evidence type="ECO:0000259" key="5">
    <source>
        <dbReference type="PROSITE" id="PS50937"/>
    </source>
</evidence>
<evidence type="ECO:0000313" key="6">
    <source>
        <dbReference type="EMBL" id="KJZ00273.1"/>
    </source>
</evidence>
<evidence type="ECO:0000256" key="4">
    <source>
        <dbReference type="ARBA" id="ARBA00023163"/>
    </source>
</evidence>
<dbReference type="eggNOG" id="COG0789">
    <property type="taxonomic scope" value="Bacteria"/>
</dbReference>
<dbReference type="Gene3D" id="1.10.1660.10">
    <property type="match status" value="1"/>
</dbReference>
<keyword evidence="2" id="KW-0805">Transcription regulation</keyword>
<evidence type="ECO:0000256" key="3">
    <source>
        <dbReference type="ARBA" id="ARBA00023125"/>
    </source>
</evidence>
<dbReference type="OrthoDB" id="9808480at2"/>
<dbReference type="PATRIC" id="fig|151081.8.peg.3045"/>
<name>A0A0F4PKX7_9GAMM</name>
<dbReference type="InterPro" id="IPR047057">
    <property type="entry name" value="MerR_fam"/>
</dbReference>
<evidence type="ECO:0000256" key="1">
    <source>
        <dbReference type="ARBA" id="ARBA00022491"/>
    </source>
</evidence>
<keyword evidence="7" id="KW-1185">Reference proteome</keyword>
<reference evidence="6 7" key="1">
    <citation type="journal article" date="2015" name="BMC Genomics">
        <title>Genome mining reveals unlocked bioactive potential of marine Gram-negative bacteria.</title>
        <authorList>
            <person name="Machado H."/>
            <person name="Sonnenschein E.C."/>
            <person name="Melchiorsen J."/>
            <person name="Gram L."/>
        </authorList>
    </citation>
    <scope>NUCLEOTIDE SEQUENCE [LARGE SCALE GENOMIC DNA]</scope>
    <source>
        <strain evidence="6 7">S3137</strain>
    </source>
</reference>
<feature type="domain" description="HTH merR-type" evidence="5">
    <location>
        <begin position="1"/>
        <end position="68"/>
    </location>
</feature>
<evidence type="ECO:0000256" key="2">
    <source>
        <dbReference type="ARBA" id="ARBA00023015"/>
    </source>
</evidence>
<evidence type="ECO:0000313" key="7">
    <source>
        <dbReference type="Proteomes" id="UP000033664"/>
    </source>
</evidence>
<protein>
    <submittedName>
        <fullName evidence="6">Transcriptional regulator</fullName>
    </submittedName>
</protein>
<dbReference type="PROSITE" id="PS00552">
    <property type="entry name" value="HTH_MERR_1"/>
    <property type="match status" value="1"/>
</dbReference>
<organism evidence="6 7">
    <name type="scientific">Pseudoalteromonas ruthenica</name>
    <dbReference type="NCBI Taxonomy" id="151081"/>
    <lineage>
        <taxon>Bacteria</taxon>
        <taxon>Pseudomonadati</taxon>
        <taxon>Pseudomonadota</taxon>
        <taxon>Gammaproteobacteria</taxon>
        <taxon>Alteromonadales</taxon>
        <taxon>Pseudoalteromonadaceae</taxon>
        <taxon>Pseudoalteromonas</taxon>
    </lineage>
</organism>
<keyword evidence="3" id="KW-0238">DNA-binding</keyword>
<keyword evidence="4" id="KW-0804">Transcription</keyword>
<proteinExistence type="predicted"/>
<dbReference type="Pfam" id="PF13411">
    <property type="entry name" value="MerR_1"/>
    <property type="match status" value="1"/>
</dbReference>
<accession>A0A0F4PKX7</accession>
<keyword evidence="1" id="KW-0678">Repressor</keyword>
<dbReference type="SMART" id="SM00422">
    <property type="entry name" value="HTH_MERR"/>
    <property type="match status" value="1"/>
</dbReference>
<dbReference type="PRINTS" id="PR00040">
    <property type="entry name" value="HTHMERR"/>
</dbReference>
<dbReference type="PANTHER" id="PTHR30204:SF69">
    <property type="entry name" value="MERR-FAMILY TRANSCRIPTIONAL REGULATOR"/>
    <property type="match status" value="1"/>
</dbReference>
<dbReference type="InterPro" id="IPR009061">
    <property type="entry name" value="DNA-bd_dom_put_sf"/>
</dbReference>
<dbReference type="GO" id="GO:0003677">
    <property type="term" value="F:DNA binding"/>
    <property type="evidence" value="ECO:0007669"/>
    <property type="project" value="UniProtKB-KW"/>
</dbReference>
<dbReference type="RefSeq" id="WP_045980148.1">
    <property type="nucleotide sequence ID" value="NZ_JXXY01000015.1"/>
</dbReference>
<dbReference type="InterPro" id="IPR000551">
    <property type="entry name" value="MerR-type_HTH_dom"/>
</dbReference>
<dbReference type="GeneID" id="58228050"/>
<dbReference type="PANTHER" id="PTHR30204">
    <property type="entry name" value="REDOX-CYCLING DRUG-SENSING TRANSCRIPTIONAL ACTIVATOR SOXR"/>
    <property type="match status" value="1"/>
</dbReference>
<dbReference type="GO" id="GO:0003700">
    <property type="term" value="F:DNA-binding transcription factor activity"/>
    <property type="evidence" value="ECO:0007669"/>
    <property type="project" value="InterPro"/>
</dbReference>
<sequence length="119" mass="13355">MYIGEVAKRTGLSVKAIRLYEARGLITAPPRQGRYRVYNKSHVEVLLLIVEAKALGATLAELKDALIYNNGTLDWSRVHGFLAEIKNKLLTQQSDILKRIDAIERCISTLDSCPHIQHA</sequence>
<gene>
    <name evidence="6" type="ORF">TW72_06050</name>
</gene>
<dbReference type="AlphaFoldDB" id="A0A0F4PKX7"/>